<comment type="caution">
    <text evidence="1">The sequence shown here is derived from an EMBL/GenBank/DDBJ whole genome shotgun (WGS) entry which is preliminary data.</text>
</comment>
<proteinExistence type="predicted"/>
<reference evidence="1 2" key="1">
    <citation type="submission" date="2020-08" db="EMBL/GenBank/DDBJ databases">
        <authorList>
            <person name="Hejnol A."/>
        </authorList>
    </citation>
    <scope>NUCLEOTIDE SEQUENCE [LARGE SCALE GENOMIC DNA]</scope>
</reference>
<evidence type="ECO:0000313" key="1">
    <source>
        <dbReference type="EMBL" id="CAD5121491.1"/>
    </source>
</evidence>
<keyword evidence="2" id="KW-1185">Reference proteome</keyword>
<accession>A0A7I8W3Z1</accession>
<evidence type="ECO:0000313" key="2">
    <source>
        <dbReference type="Proteomes" id="UP000549394"/>
    </source>
</evidence>
<organism evidence="1 2">
    <name type="scientific">Dimorphilus gyrociliatus</name>
    <dbReference type="NCBI Taxonomy" id="2664684"/>
    <lineage>
        <taxon>Eukaryota</taxon>
        <taxon>Metazoa</taxon>
        <taxon>Spiralia</taxon>
        <taxon>Lophotrochozoa</taxon>
        <taxon>Annelida</taxon>
        <taxon>Polychaeta</taxon>
        <taxon>Polychaeta incertae sedis</taxon>
        <taxon>Dinophilidae</taxon>
        <taxon>Dimorphilus</taxon>
    </lineage>
</organism>
<dbReference type="Proteomes" id="UP000549394">
    <property type="component" value="Unassembled WGS sequence"/>
</dbReference>
<dbReference type="AlphaFoldDB" id="A0A7I8W3Z1"/>
<name>A0A7I8W3Z1_9ANNE</name>
<dbReference type="EMBL" id="CAJFCJ010000014">
    <property type="protein sequence ID" value="CAD5121491.1"/>
    <property type="molecule type" value="Genomic_DNA"/>
</dbReference>
<gene>
    <name evidence="1" type="ORF">DGYR_LOCUS9439</name>
</gene>
<protein>
    <submittedName>
        <fullName evidence="1">DgyrCDS9996</fullName>
    </submittedName>
</protein>
<sequence>MLEEYNKEWMTKVLKLLKRPMEWYLRCAVMSYTPSVEDFILSTRGLEICWENYLLLESYYIDTKYNVRVISFVDRAFSMVEDIGSEVVQYDSPNNQIKEVLVRSYIRRKCILKANQIFHQDFLQYYGNFCYNLVDVDVVFSWIRIFLEIGKELMNMKLSSWALYLYATAHMIAEHFYKYLRVETLTREQSELAAILSYNNAYMMFKIYRKLDTWKSMLVHCYYASFHVKKNYKVYRKVQYFMAVLWKEANQLEMSRRYLKLAKDHKSDSDALLDEKIDKFDKYLRKFSTERRWKKNDNKVINFCAVVRLMLLSPRYEHQVLTLFDLFYDRLNEDYKELLLLHVARICAKIGSSCLLREDYMDISENVYNLGMRTLRNTEELEYVREKVVAEMNVLCVTFRQNLASTILKLNEADDCPDLLEEAYELLIEASKIPDLADSKTYYLLAVICDKLNKTEEALSHAQSSKAFEEEKVRRGVSSQIDSSINKLVLDLLQKLNS</sequence>